<protein>
    <submittedName>
        <fullName evidence="3">PQQ-dependent sugar dehydrogenase</fullName>
        <ecNumber evidence="3">1.1.5.-</ecNumber>
    </submittedName>
</protein>
<keyword evidence="1" id="KW-0732">Signal</keyword>
<evidence type="ECO:0000313" key="3">
    <source>
        <dbReference type="EMBL" id="MEA5446350.1"/>
    </source>
</evidence>
<evidence type="ECO:0000259" key="2">
    <source>
        <dbReference type="Pfam" id="PF07995"/>
    </source>
</evidence>
<keyword evidence="4" id="KW-1185">Reference proteome</keyword>
<organism evidence="3 4">
    <name type="scientific">Natronospira elongata</name>
    <dbReference type="NCBI Taxonomy" id="3110268"/>
    <lineage>
        <taxon>Bacteria</taxon>
        <taxon>Pseudomonadati</taxon>
        <taxon>Pseudomonadota</taxon>
        <taxon>Gammaproteobacteria</taxon>
        <taxon>Natronospirales</taxon>
        <taxon>Natronospiraceae</taxon>
        <taxon>Natronospira</taxon>
    </lineage>
</organism>
<evidence type="ECO:0000256" key="1">
    <source>
        <dbReference type="SAM" id="SignalP"/>
    </source>
</evidence>
<sequence>MRKQSLTAAGLLLSLTLPLSQAGAQEVVERSVGSEYEQFRLVKVVDGLTHPWAVGFLPDGRKLVTERPGAIYVVEDGSKTALEGLPEVHVANQGGMLDIVVHPDYEDNGWIYMTYSKGDSDGTVPALARARLDGNSLVDFEELFESNTYTSPGRHYGSRVVFLDDGTLLMTIGDRGAEPMRSQDTQDHSGTVVRLNADGSVPEDNPFVDDDDYAPEIWSYGHRNIQGIVKHPETGQIWATEHGPRGSDELNLIEPGNNYGWPVVTLGRDYRTEGEFGDARSRDHQAYGMKPPVFEFLPTLAPSGLAVVHGDSFGNWDGNLLAGGLRAQRILRLVVEDSEVVHAEELLLRRIGRIRDVRQGPDGNIYILNDQSDAALYRLEPAS</sequence>
<feature type="signal peptide" evidence="1">
    <location>
        <begin position="1"/>
        <end position="24"/>
    </location>
</feature>
<dbReference type="InterPro" id="IPR012938">
    <property type="entry name" value="Glc/Sorbosone_DH"/>
</dbReference>
<dbReference type="Proteomes" id="UP001302316">
    <property type="component" value="Unassembled WGS sequence"/>
</dbReference>
<dbReference type="SUPFAM" id="SSF50952">
    <property type="entry name" value="Soluble quinoprotein glucose dehydrogenase"/>
    <property type="match status" value="1"/>
</dbReference>
<feature type="chain" id="PRO_5043019098" evidence="1">
    <location>
        <begin position="25"/>
        <end position="383"/>
    </location>
</feature>
<dbReference type="EC" id="1.1.5.-" evidence="3"/>
<dbReference type="Pfam" id="PF07995">
    <property type="entry name" value="GSDH"/>
    <property type="match status" value="1"/>
</dbReference>
<dbReference type="Gene3D" id="2.120.10.30">
    <property type="entry name" value="TolB, C-terminal domain"/>
    <property type="match status" value="1"/>
</dbReference>
<dbReference type="RefSeq" id="WP_346052523.1">
    <property type="nucleotide sequence ID" value="NZ_JAYGII010000029.1"/>
</dbReference>
<evidence type="ECO:0000313" key="4">
    <source>
        <dbReference type="Proteomes" id="UP001302316"/>
    </source>
</evidence>
<feature type="domain" description="Glucose/Sorbosone dehydrogenase" evidence="2">
    <location>
        <begin position="48"/>
        <end position="378"/>
    </location>
</feature>
<name>A0AAP6JG12_9GAMM</name>
<dbReference type="InterPro" id="IPR011041">
    <property type="entry name" value="Quinoprot_gluc/sorb_DH_b-prop"/>
</dbReference>
<dbReference type="AlphaFoldDB" id="A0AAP6JG12"/>
<dbReference type="GO" id="GO:0016491">
    <property type="term" value="F:oxidoreductase activity"/>
    <property type="evidence" value="ECO:0007669"/>
    <property type="project" value="UniProtKB-KW"/>
</dbReference>
<reference evidence="3 4" key="1">
    <citation type="submission" date="2023-12" db="EMBL/GenBank/DDBJ databases">
        <title>Whole-genome sequencing of halo(alkali)philic microorganisms from hypersaline lakes.</title>
        <authorList>
            <person name="Sorokin D.Y."/>
            <person name="Merkel A.Y."/>
            <person name="Messina E."/>
            <person name="Yakimov M."/>
        </authorList>
    </citation>
    <scope>NUCLEOTIDE SEQUENCE [LARGE SCALE GENOMIC DNA]</scope>
    <source>
        <strain evidence="3 4">AB-CW1</strain>
    </source>
</reference>
<dbReference type="PANTHER" id="PTHR19328:SF75">
    <property type="entry name" value="ALDOSE SUGAR DEHYDROGENASE YLII"/>
    <property type="match status" value="1"/>
</dbReference>
<keyword evidence="3" id="KW-0560">Oxidoreductase</keyword>
<accession>A0AAP6JG12</accession>
<dbReference type="InterPro" id="IPR011042">
    <property type="entry name" value="6-blade_b-propeller_TolB-like"/>
</dbReference>
<dbReference type="EMBL" id="JAYGII010000029">
    <property type="protein sequence ID" value="MEA5446350.1"/>
    <property type="molecule type" value="Genomic_DNA"/>
</dbReference>
<proteinExistence type="predicted"/>
<dbReference type="PANTHER" id="PTHR19328">
    <property type="entry name" value="HEDGEHOG-INTERACTING PROTEIN"/>
    <property type="match status" value="1"/>
</dbReference>
<comment type="caution">
    <text evidence="3">The sequence shown here is derived from an EMBL/GenBank/DDBJ whole genome shotgun (WGS) entry which is preliminary data.</text>
</comment>
<gene>
    <name evidence="3" type="ORF">VCB98_11020</name>
</gene>